<organism evidence="1 2">
    <name type="scientific">Choiromyces venosus 120613-1</name>
    <dbReference type="NCBI Taxonomy" id="1336337"/>
    <lineage>
        <taxon>Eukaryota</taxon>
        <taxon>Fungi</taxon>
        <taxon>Dikarya</taxon>
        <taxon>Ascomycota</taxon>
        <taxon>Pezizomycotina</taxon>
        <taxon>Pezizomycetes</taxon>
        <taxon>Pezizales</taxon>
        <taxon>Tuberaceae</taxon>
        <taxon>Choiromyces</taxon>
    </lineage>
</organism>
<sequence>MNSVKTNNSMQTQHIESRYIRMNRLMQLLTQLFGKGNFVVDVIDGSYRLSVPRRLTDEEIDGISF</sequence>
<gene>
    <name evidence="1" type="ORF">L873DRAFT_1797464</name>
</gene>
<proteinExistence type="predicted"/>
<reference evidence="1 2" key="1">
    <citation type="journal article" date="2018" name="Nat. Ecol. Evol.">
        <title>Pezizomycetes genomes reveal the molecular basis of ectomycorrhizal truffle lifestyle.</title>
        <authorList>
            <person name="Murat C."/>
            <person name="Payen T."/>
            <person name="Noel B."/>
            <person name="Kuo A."/>
            <person name="Morin E."/>
            <person name="Chen J."/>
            <person name="Kohler A."/>
            <person name="Krizsan K."/>
            <person name="Balestrini R."/>
            <person name="Da Silva C."/>
            <person name="Montanini B."/>
            <person name="Hainaut M."/>
            <person name="Levati E."/>
            <person name="Barry K.W."/>
            <person name="Belfiori B."/>
            <person name="Cichocki N."/>
            <person name="Clum A."/>
            <person name="Dockter R.B."/>
            <person name="Fauchery L."/>
            <person name="Guy J."/>
            <person name="Iotti M."/>
            <person name="Le Tacon F."/>
            <person name="Lindquist E.A."/>
            <person name="Lipzen A."/>
            <person name="Malagnac F."/>
            <person name="Mello A."/>
            <person name="Molinier V."/>
            <person name="Miyauchi S."/>
            <person name="Poulain J."/>
            <person name="Riccioni C."/>
            <person name="Rubini A."/>
            <person name="Sitrit Y."/>
            <person name="Splivallo R."/>
            <person name="Traeger S."/>
            <person name="Wang M."/>
            <person name="Zifcakova L."/>
            <person name="Wipf D."/>
            <person name="Zambonelli A."/>
            <person name="Paolocci F."/>
            <person name="Nowrousian M."/>
            <person name="Ottonello S."/>
            <person name="Baldrian P."/>
            <person name="Spatafora J.W."/>
            <person name="Henrissat B."/>
            <person name="Nagy L.G."/>
            <person name="Aury J.M."/>
            <person name="Wincker P."/>
            <person name="Grigoriev I.V."/>
            <person name="Bonfante P."/>
            <person name="Martin F.M."/>
        </authorList>
    </citation>
    <scope>NUCLEOTIDE SEQUENCE [LARGE SCALE GENOMIC DNA]</scope>
    <source>
        <strain evidence="1 2">120613-1</strain>
    </source>
</reference>
<dbReference type="EMBL" id="ML120352">
    <property type="protein sequence ID" value="RPB05735.1"/>
    <property type="molecule type" value="Genomic_DNA"/>
</dbReference>
<protein>
    <submittedName>
        <fullName evidence="1">Uncharacterized protein</fullName>
    </submittedName>
</protein>
<accession>A0A3N4KIR3</accession>
<dbReference type="OrthoDB" id="3783539at2759"/>
<keyword evidence="2" id="KW-1185">Reference proteome</keyword>
<name>A0A3N4KIR3_9PEZI</name>
<dbReference type="Proteomes" id="UP000276215">
    <property type="component" value="Unassembled WGS sequence"/>
</dbReference>
<evidence type="ECO:0000313" key="1">
    <source>
        <dbReference type="EMBL" id="RPB05735.1"/>
    </source>
</evidence>
<dbReference type="AlphaFoldDB" id="A0A3N4KIR3"/>
<evidence type="ECO:0000313" key="2">
    <source>
        <dbReference type="Proteomes" id="UP000276215"/>
    </source>
</evidence>